<dbReference type="RefSeq" id="XP_007512076.1">
    <property type="nucleotide sequence ID" value="XM_007512014.1"/>
</dbReference>
<dbReference type="OrthoDB" id="432970at2759"/>
<name>K8FHT9_9CHLO</name>
<dbReference type="GO" id="GO:0008270">
    <property type="term" value="F:zinc ion binding"/>
    <property type="evidence" value="ECO:0007669"/>
    <property type="project" value="UniProtKB-KW"/>
</dbReference>
<keyword evidence="1" id="KW-0479">Metal-binding</keyword>
<evidence type="ECO:0000313" key="7">
    <source>
        <dbReference type="EMBL" id="CCO66164.1"/>
    </source>
</evidence>
<evidence type="ECO:0000256" key="5">
    <source>
        <dbReference type="SAM" id="MobiDB-lite"/>
    </source>
</evidence>
<dbReference type="AlphaFoldDB" id="K8FHT9"/>
<reference evidence="7 8" key="1">
    <citation type="submission" date="2011-10" db="EMBL/GenBank/DDBJ databases">
        <authorList>
            <person name="Genoscope - CEA"/>
        </authorList>
    </citation>
    <scope>NUCLEOTIDE SEQUENCE [LARGE SCALE GENOMIC DNA]</scope>
    <source>
        <strain evidence="7 8">RCC 1105</strain>
    </source>
</reference>
<organism evidence="7 8">
    <name type="scientific">Bathycoccus prasinos</name>
    <dbReference type="NCBI Taxonomy" id="41875"/>
    <lineage>
        <taxon>Eukaryota</taxon>
        <taxon>Viridiplantae</taxon>
        <taxon>Chlorophyta</taxon>
        <taxon>Mamiellophyceae</taxon>
        <taxon>Mamiellales</taxon>
        <taxon>Bathycoccaceae</taxon>
        <taxon>Bathycoccus</taxon>
    </lineage>
</organism>
<dbReference type="PROSITE" id="PS50865">
    <property type="entry name" value="ZF_MYND_2"/>
    <property type="match status" value="1"/>
</dbReference>
<dbReference type="KEGG" id="bpg:Bathy07g01180"/>
<gene>
    <name evidence="7" type="ORF">Bathy07g01180</name>
</gene>
<keyword evidence="2 4" id="KW-0863">Zinc-finger</keyword>
<protein>
    <recommendedName>
        <fullName evidence="6">MYND-type domain-containing protein</fullName>
    </recommendedName>
</protein>
<feature type="domain" description="MYND-type" evidence="6">
    <location>
        <begin position="136"/>
        <end position="173"/>
    </location>
</feature>
<accession>K8FHT9</accession>
<evidence type="ECO:0000256" key="4">
    <source>
        <dbReference type="PROSITE-ProRule" id="PRU00134"/>
    </source>
</evidence>
<dbReference type="EMBL" id="FO082272">
    <property type="protein sequence ID" value="CCO66164.1"/>
    <property type="molecule type" value="Genomic_DNA"/>
</dbReference>
<feature type="compositionally biased region" description="Low complexity" evidence="5">
    <location>
        <begin position="70"/>
        <end position="80"/>
    </location>
</feature>
<sequence length="174" mass="19373">MADFVGTGGGDDGRDSFSVFEAEEREENAPLFVVEDDDGDDDSDFTSSREGGGSEEEERMNGHENRKTGGKTTTSSSSSSYYAERRKVFAQQLKETEPKKLVLGTLSVLCFIKLVQKVSQNAFGVNQPGRGLKHRCNRCAKKDARVKCNRCKKAWYCSKECWKAAIKLEICECC</sequence>
<keyword evidence="3" id="KW-0862">Zinc</keyword>
<dbReference type="InterPro" id="IPR002893">
    <property type="entry name" value="Znf_MYND"/>
</dbReference>
<evidence type="ECO:0000313" key="8">
    <source>
        <dbReference type="Proteomes" id="UP000198341"/>
    </source>
</evidence>
<dbReference type="GeneID" id="19014608"/>
<feature type="compositionally biased region" description="Gly residues" evidence="5">
    <location>
        <begin position="1"/>
        <end position="10"/>
    </location>
</feature>
<proteinExistence type="predicted"/>
<evidence type="ECO:0000256" key="2">
    <source>
        <dbReference type="ARBA" id="ARBA00022771"/>
    </source>
</evidence>
<feature type="compositionally biased region" description="Acidic residues" evidence="5">
    <location>
        <begin position="34"/>
        <end position="44"/>
    </location>
</feature>
<evidence type="ECO:0000256" key="1">
    <source>
        <dbReference type="ARBA" id="ARBA00022723"/>
    </source>
</evidence>
<feature type="region of interest" description="Disordered" evidence="5">
    <location>
        <begin position="1"/>
        <end position="81"/>
    </location>
</feature>
<evidence type="ECO:0000259" key="6">
    <source>
        <dbReference type="PROSITE" id="PS50865"/>
    </source>
</evidence>
<keyword evidence="8" id="KW-1185">Reference proteome</keyword>
<dbReference type="Proteomes" id="UP000198341">
    <property type="component" value="Chromosome 7"/>
</dbReference>
<evidence type="ECO:0000256" key="3">
    <source>
        <dbReference type="ARBA" id="ARBA00022833"/>
    </source>
</evidence>